<keyword evidence="3" id="KW-1185">Reference proteome</keyword>
<organism evidence="2 3">
    <name type="scientific">Actinomadura keratinilytica</name>
    <dbReference type="NCBI Taxonomy" id="547461"/>
    <lineage>
        <taxon>Bacteria</taxon>
        <taxon>Bacillati</taxon>
        <taxon>Actinomycetota</taxon>
        <taxon>Actinomycetes</taxon>
        <taxon>Streptosporangiales</taxon>
        <taxon>Thermomonosporaceae</taxon>
        <taxon>Actinomadura</taxon>
    </lineage>
</organism>
<sequence length="72" mass="7813">MIVPMGTTQVATYWRIGEPLCGLTATVRDGELLRLRPDPDDPPPAPEDAAEHGLQDGDGAASPRRTARWSCR</sequence>
<evidence type="ECO:0000313" key="2">
    <source>
        <dbReference type="EMBL" id="GAA4142198.1"/>
    </source>
</evidence>
<gene>
    <name evidence="2" type="ORF">GCM10022416_30950</name>
</gene>
<accession>A0ABP7YW16</accession>
<proteinExistence type="predicted"/>
<protein>
    <submittedName>
        <fullName evidence="2">Uncharacterized protein</fullName>
    </submittedName>
</protein>
<comment type="caution">
    <text evidence="2">The sequence shown here is derived from an EMBL/GenBank/DDBJ whole genome shotgun (WGS) entry which is preliminary data.</text>
</comment>
<evidence type="ECO:0000256" key="1">
    <source>
        <dbReference type="SAM" id="MobiDB-lite"/>
    </source>
</evidence>
<dbReference type="EMBL" id="BAABDO010000040">
    <property type="protein sequence ID" value="GAA4142198.1"/>
    <property type="molecule type" value="Genomic_DNA"/>
</dbReference>
<feature type="region of interest" description="Disordered" evidence="1">
    <location>
        <begin position="33"/>
        <end position="72"/>
    </location>
</feature>
<reference evidence="3" key="1">
    <citation type="journal article" date="2019" name="Int. J. Syst. Evol. Microbiol.">
        <title>The Global Catalogue of Microorganisms (GCM) 10K type strain sequencing project: providing services to taxonomists for standard genome sequencing and annotation.</title>
        <authorList>
            <consortium name="The Broad Institute Genomics Platform"/>
            <consortium name="The Broad Institute Genome Sequencing Center for Infectious Disease"/>
            <person name="Wu L."/>
            <person name="Ma J."/>
        </authorList>
    </citation>
    <scope>NUCLEOTIDE SEQUENCE [LARGE SCALE GENOMIC DNA]</scope>
    <source>
        <strain evidence="3">JCM 17316</strain>
    </source>
</reference>
<name>A0ABP7YW16_9ACTN</name>
<dbReference type="Proteomes" id="UP001500266">
    <property type="component" value="Unassembled WGS sequence"/>
</dbReference>
<evidence type="ECO:0000313" key="3">
    <source>
        <dbReference type="Proteomes" id="UP001500266"/>
    </source>
</evidence>